<accession>A0ABZ2M0T7</accession>
<organism evidence="8 9">
    <name type="scientific">Pendulispora albinea</name>
    <dbReference type="NCBI Taxonomy" id="2741071"/>
    <lineage>
        <taxon>Bacteria</taxon>
        <taxon>Pseudomonadati</taxon>
        <taxon>Myxococcota</taxon>
        <taxon>Myxococcia</taxon>
        <taxon>Myxococcales</taxon>
        <taxon>Sorangiineae</taxon>
        <taxon>Pendulisporaceae</taxon>
        <taxon>Pendulispora</taxon>
    </lineage>
</organism>
<proteinExistence type="inferred from homology"/>
<name>A0ABZ2M0T7_9BACT</name>
<dbReference type="GO" id="GO:0003935">
    <property type="term" value="F:GTP cyclohydrolase II activity"/>
    <property type="evidence" value="ECO:0007669"/>
    <property type="project" value="UniProtKB-EC"/>
</dbReference>
<comment type="function">
    <text evidence="6">Catalyzes the conversion of GTP to 2,5-diamino-6-ribosylamino-4(3H)-pyrimidinone 5'-phosphate (DARP), formate and pyrophosphate.</text>
</comment>
<keyword evidence="6" id="KW-0479">Metal-binding</keyword>
<dbReference type="SUPFAM" id="SSF142695">
    <property type="entry name" value="RibA-like"/>
    <property type="match status" value="1"/>
</dbReference>
<evidence type="ECO:0000256" key="1">
    <source>
        <dbReference type="ARBA" id="ARBA00022619"/>
    </source>
</evidence>
<comment type="catalytic activity">
    <reaction evidence="5 6">
        <text>GTP + 4 H2O = 2,5-diamino-6-hydroxy-4-(5-phosphoribosylamino)-pyrimidine + formate + 2 phosphate + 3 H(+)</text>
        <dbReference type="Rhea" id="RHEA:23704"/>
        <dbReference type="ChEBI" id="CHEBI:15377"/>
        <dbReference type="ChEBI" id="CHEBI:15378"/>
        <dbReference type="ChEBI" id="CHEBI:15740"/>
        <dbReference type="ChEBI" id="CHEBI:37565"/>
        <dbReference type="ChEBI" id="CHEBI:43474"/>
        <dbReference type="ChEBI" id="CHEBI:58614"/>
        <dbReference type="EC" id="3.5.4.25"/>
    </reaction>
</comment>
<dbReference type="InterPro" id="IPR000926">
    <property type="entry name" value="RibA"/>
</dbReference>
<feature type="active site" description="Nucleophile" evidence="6">
    <location>
        <position position="141"/>
    </location>
</feature>
<feature type="binding site" evidence="6">
    <location>
        <position position="167"/>
    </location>
    <ligand>
        <name>GTP</name>
        <dbReference type="ChEBI" id="CHEBI:37565"/>
    </ligand>
</feature>
<feature type="binding site" evidence="6">
    <location>
        <position position="78"/>
    </location>
    <ligand>
        <name>Zn(2+)</name>
        <dbReference type="ChEBI" id="CHEBI:29105"/>
        <note>catalytic</note>
    </ligand>
</feature>
<feature type="binding site" evidence="6">
    <location>
        <begin position="105"/>
        <end position="107"/>
    </location>
    <ligand>
        <name>GTP</name>
        <dbReference type="ChEBI" id="CHEBI:37565"/>
    </ligand>
</feature>
<keyword evidence="3 6" id="KW-0378">Hydrolase</keyword>
<feature type="binding site" evidence="6">
    <location>
        <position position="162"/>
    </location>
    <ligand>
        <name>GTP</name>
        <dbReference type="ChEBI" id="CHEBI:37565"/>
    </ligand>
</feature>
<evidence type="ECO:0000313" key="8">
    <source>
        <dbReference type="EMBL" id="WXB16809.1"/>
    </source>
</evidence>
<gene>
    <name evidence="6 8" type="primary">ribA</name>
    <name evidence="8" type="ORF">LZC94_05905</name>
</gene>
<dbReference type="NCBIfam" id="TIGR00505">
    <property type="entry name" value="ribA"/>
    <property type="match status" value="1"/>
</dbReference>
<reference evidence="8 9" key="1">
    <citation type="submission" date="2021-12" db="EMBL/GenBank/DDBJ databases">
        <title>Discovery of the Pendulisporaceae a myxobacterial family with distinct sporulation behavior and unique specialized metabolism.</title>
        <authorList>
            <person name="Garcia R."/>
            <person name="Popoff A."/>
            <person name="Bader C.D."/>
            <person name="Loehr J."/>
            <person name="Walesch S."/>
            <person name="Walt C."/>
            <person name="Boldt J."/>
            <person name="Bunk B."/>
            <person name="Haeckl F.J.F.P.J."/>
            <person name="Gunesch A.P."/>
            <person name="Birkelbach J."/>
            <person name="Nuebel U."/>
            <person name="Pietschmann T."/>
            <person name="Bach T."/>
            <person name="Mueller R."/>
        </authorList>
    </citation>
    <scope>NUCLEOTIDE SEQUENCE [LARGE SCALE GENOMIC DNA]</scope>
    <source>
        <strain evidence="8 9">MSr11954</strain>
    </source>
</reference>
<feature type="binding site" evidence="6">
    <location>
        <position position="83"/>
    </location>
    <ligand>
        <name>GTP</name>
        <dbReference type="ChEBI" id="CHEBI:37565"/>
    </ligand>
</feature>
<dbReference type="HAMAP" id="MF_00179">
    <property type="entry name" value="RibA"/>
    <property type="match status" value="1"/>
</dbReference>
<dbReference type="NCBIfam" id="NF001591">
    <property type="entry name" value="PRK00393.1"/>
    <property type="match status" value="1"/>
</dbReference>
<evidence type="ECO:0000313" key="9">
    <source>
        <dbReference type="Proteomes" id="UP001370348"/>
    </source>
</evidence>
<keyword evidence="6" id="KW-0862">Zinc</keyword>
<keyword evidence="1 6" id="KW-0686">Riboflavin biosynthesis</keyword>
<dbReference type="Pfam" id="PF00925">
    <property type="entry name" value="GTP_cyclohydro2"/>
    <property type="match status" value="1"/>
</dbReference>
<dbReference type="InterPro" id="IPR032677">
    <property type="entry name" value="GTP_cyclohydro_II"/>
</dbReference>
<dbReference type="CDD" id="cd00641">
    <property type="entry name" value="GTP_cyclohydro2"/>
    <property type="match status" value="1"/>
</dbReference>
<dbReference type="Proteomes" id="UP001370348">
    <property type="component" value="Chromosome"/>
</dbReference>
<dbReference type="EC" id="3.5.4.25" evidence="6"/>
<keyword evidence="9" id="KW-1185">Reference proteome</keyword>
<dbReference type="PANTHER" id="PTHR21327:SF47">
    <property type="entry name" value="GTP CYCLOHYDROLASE II DOMAIN-CONTAINING PROTEIN"/>
    <property type="match status" value="1"/>
</dbReference>
<sequence length="218" mass="23706">MHVPVRVIRPQLHWVASSPLPTKHGEFTAHVFLDQGAEGGADKEHVALVFGDIDGAQAIPVRVHSECMTSEVFGSLKCDCKEQLEYALAAVARAGRGAVIYLRQEGRGIGLTNKIRAYGLQAQGHDTVDANRLLGLPDDARKYDIAADILEFFGVKSIHLLTNNPEKVDALRGLGVEVIGRLPVIIEPNPYSAGYLDTKRRRMAHKLPRLATAAGDAE</sequence>
<dbReference type="InterPro" id="IPR036144">
    <property type="entry name" value="RibA-like_sf"/>
</dbReference>
<dbReference type="RefSeq" id="WP_394826438.1">
    <property type="nucleotide sequence ID" value="NZ_CP089984.1"/>
</dbReference>
<comment type="cofactor">
    <cofactor evidence="6">
        <name>Zn(2+)</name>
        <dbReference type="ChEBI" id="CHEBI:29105"/>
    </cofactor>
    <text evidence="6">Binds 1 zinc ion per subunit.</text>
</comment>
<evidence type="ECO:0000256" key="4">
    <source>
        <dbReference type="ARBA" id="ARBA00023134"/>
    </source>
</evidence>
<feature type="domain" description="GTP cyclohydrolase II" evidence="7">
    <location>
        <begin position="16"/>
        <end position="183"/>
    </location>
</feature>
<comment type="similarity">
    <text evidence="6">Belongs to the GTP cyclohydrolase II family.</text>
</comment>
<comment type="pathway">
    <text evidence="6">Cofactor biosynthesis; riboflavin biosynthesis; 5-amino-6-(D-ribitylamino)uracil from GTP: step 1/4.</text>
</comment>
<evidence type="ECO:0000256" key="2">
    <source>
        <dbReference type="ARBA" id="ARBA00022741"/>
    </source>
</evidence>
<feature type="binding site" evidence="6">
    <location>
        <position position="80"/>
    </location>
    <ligand>
        <name>Zn(2+)</name>
        <dbReference type="ChEBI" id="CHEBI:29105"/>
        <note>catalytic</note>
    </ligand>
</feature>
<dbReference type="PANTHER" id="PTHR21327">
    <property type="entry name" value="GTP CYCLOHYDROLASE II-RELATED"/>
    <property type="match status" value="1"/>
</dbReference>
<dbReference type="EMBL" id="CP089984">
    <property type="protein sequence ID" value="WXB16809.1"/>
    <property type="molecule type" value="Genomic_DNA"/>
</dbReference>
<protein>
    <recommendedName>
        <fullName evidence="6">GTP cyclohydrolase-2</fullName>
        <ecNumber evidence="6">3.5.4.25</ecNumber>
    </recommendedName>
    <alternativeName>
        <fullName evidence="6">GTP cyclohydrolase II</fullName>
    </alternativeName>
</protein>
<evidence type="ECO:0000256" key="5">
    <source>
        <dbReference type="ARBA" id="ARBA00049295"/>
    </source>
</evidence>
<evidence type="ECO:0000256" key="6">
    <source>
        <dbReference type="HAMAP-Rule" id="MF_00179"/>
    </source>
</evidence>
<dbReference type="Gene3D" id="3.40.50.10990">
    <property type="entry name" value="GTP cyclohydrolase II"/>
    <property type="match status" value="1"/>
</dbReference>
<keyword evidence="2 6" id="KW-0547">Nucleotide-binding</keyword>
<feature type="binding site" evidence="6">
    <location>
        <position position="67"/>
    </location>
    <ligand>
        <name>Zn(2+)</name>
        <dbReference type="ChEBI" id="CHEBI:29105"/>
        <note>catalytic</note>
    </ligand>
</feature>
<feature type="binding site" evidence="6">
    <location>
        <begin position="62"/>
        <end position="66"/>
    </location>
    <ligand>
        <name>GTP</name>
        <dbReference type="ChEBI" id="CHEBI:37565"/>
    </ligand>
</feature>
<evidence type="ECO:0000259" key="7">
    <source>
        <dbReference type="Pfam" id="PF00925"/>
    </source>
</evidence>
<feature type="binding site" evidence="6">
    <location>
        <position position="127"/>
    </location>
    <ligand>
        <name>GTP</name>
        <dbReference type="ChEBI" id="CHEBI:37565"/>
    </ligand>
</feature>
<evidence type="ECO:0000256" key="3">
    <source>
        <dbReference type="ARBA" id="ARBA00022801"/>
    </source>
</evidence>
<keyword evidence="4 6" id="KW-0342">GTP-binding</keyword>
<feature type="active site" description="Proton acceptor" evidence="6">
    <location>
        <position position="139"/>
    </location>
</feature>